<evidence type="ECO:0000256" key="6">
    <source>
        <dbReference type="ARBA" id="ARBA00022701"/>
    </source>
</evidence>
<dbReference type="PANTHER" id="PTHR19378:SF0">
    <property type="entry name" value="HAUS AUGMIN-LIKE COMPLEX SUBUNIT 3"/>
    <property type="match status" value="1"/>
</dbReference>
<dbReference type="GO" id="GO:0072686">
    <property type="term" value="C:mitotic spindle"/>
    <property type="evidence" value="ECO:0007669"/>
    <property type="project" value="TreeGrafter"/>
</dbReference>
<dbReference type="InterPro" id="IPR026206">
    <property type="entry name" value="HAUS3"/>
</dbReference>
<keyword evidence="7" id="KW-0498">Mitosis</keyword>
<dbReference type="InterPro" id="IPR008014">
    <property type="entry name" value="GSK3-bd"/>
</dbReference>
<evidence type="ECO:0000256" key="1">
    <source>
        <dbReference type="ARBA" id="ARBA00004186"/>
    </source>
</evidence>
<organism evidence="14 15">
    <name type="scientific">Temnothorax longispinosus</name>
    <dbReference type="NCBI Taxonomy" id="300112"/>
    <lineage>
        <taxon>Eukaryota</taxon>
        <taxon>Metazoa</taxon>
        <taxon>Ecdysozoa</taxon>
        <taxon>Arthropoda</taxon>
        <taxon>Hexapoda</taxon>
        <taxon>Insecta</taxon>
        <taxon>Pterygota</taxon>
        <taxon>Neoptera</taxon>
        <taxon>Endopterygota</taxon>
        <taxon>Hymenoptera</taxon>
        <taxon>Apocrita</taxon>
        <taxon>Aculeata</taxon>
        <taxon>Formicoidea</taxon>
        <taxon>Formicidae</taxon>
        <taxon>Myrmicinae</taxon>
        <taxon>Temnothorax</taxon>
    </lineage>
</organism>
<keyword evidence="4" id="KW-0963">Cytoplasm</keyword>
<dbReference type="GO" id="GO:0051225">
    <property type="term" value="P:spindle assembly"/>
    <property type="evidence" value="ECO:0007669"/>
    <property type="project" value="InterPro"/>
</dbReference>
<evidence type="ECO:0000256" key="5">
    <source>
        <dbReference type="ARBA" id="ARBA00022618"/>
    </source>
</evidence>
<dbReference type="AlphaFoldDB" id="A0A4S2L257"/>
<evidence type="ECO:0000256" key="11">
    <source>
        <dbReference type="SAM" id="Coils"/>
    </source>
</evidence>
<feature type="region of interest" description="Disordered" evidence="12">
    <location>
        <begin position="680"/>
        <end position="703"/>
    </location>
</feature>
<comment type="caution">
    <text evidence="14">The sequence shown here is derived from an EMBL/GenBank/DDBJ whole genome shotgun (WGS) entry which is preliminary data.</text>
</comment>
<feature type="region of interest" description="Disordered" evidence="12">
    <location>
        <begin position="732"/>
        <end position="788"/>
    </location>
</feature>
<evidence type="ECO:0000256" key="7">
    <source>
        <dbReference type="ARBA" id="ARBA00022776"/>
    </source>
</evidence>
<name>A0A4S2L257_9HYME</name>
<comment type="similarity">
    <text evidence="3">Belongs to the GSK-3-binding protein family.</text>
</comment>
<feature type="coiled-coil region" evidence="11">
    <location>
        <begin position="317"/>
        <end position="379"/>
    </location>
</feature>
<accession>A0A4S2L257</accession>
<dbReference type="Pfam" id="PF14932">
    <property type="entry name" value="HAUS-augmin3"/>
    <property type="match status" value="1"/>
</dbReference>
<feature type="domain" description="HAUS augmin-like complex subunit 3 N-terminal" evidence="13">
    <location>
        <begin position="34"/>
        <end position="282"/>
    </location>
</feature>
<keyword evidence="15" id="KW-1185">Reference proteome</keyword>
<dbReference type="Proteomes" id="UP000310200">
    <property type="component" value="Unassembled WGS sequence"/>
</dbReference>
<gene>
    <name evidence="14" type="ORF">DBV15_04614</name>
</gene>
<dbReference type="Pfam" id="PF05350">
    <property type="entry name" value="GSK-3_bind"/>
    <property type="match status" value="1"/>
</dbReference>
<keyword evidence="8 11" id="KW-0175">Coiled coil</keyword>
<reference evidence="14 15" key="1">
    <citation type="journal article" date="2019" name="Philos. Trans. R. Soc. Lond., B, Biol. Sci.">
        <title>Ant behaviour and brain gene expression of defending hosts depend on the ecological success of the intruding social parasite.</title>
        <authorList>
            <person name="Kaur R."/>
            <person name="Stoldt M."/>
            <person name="Jongepier E."/>
            <person name="Feldmeyer B."/>
            <person name="Menzel F."/>
            <person name="Bornberg-Bauer E."/>
            <person name="Foitzik S."/>
        </authorList>
    </citation>
    <scope>NUCLEOTIDE SEQUENCE [LARGE SCALE GENOMIC DNA]</scope>
    <source>
        <tissue evidence="14">Whole body</tissue>
    </source>
</reference>
<dbReference type="GO" id="GO:0051301">
    <property type="term" value="P:cell division"/>
    <property type="evidence" value="ECO:0007669"/>
    <property type="project" value="UniProtKB-KW"/>
</dbReference>
<dbReference type="EMBL" id="QBLH01000651">
    <property type="protein sequence ID" value="TGZ54539.1"/>
    <property type="molecule type" value="Genomic_DNA"/>
</dbReference>
<evidence type="ECO:0000256" key="8">
    <source>
        <dbReference type="ARBA" id="ARBA00023054"/>
    </source>
</evidence>
<dbReference type="GO" id="GO:0070652">
    <property type="term" value="C:HAUS complex"/>
    <property type="evidence" value="ECO:0007669"/>
    <property type="project" value="InterPro"/>
</dbReference>
<evidence type="ECO:0000256" key="9">
    <source>
        <dbReference type="ARBA" id="ARBA00023212"/>
    </source>
</evidence>
<evidence type="ECO:0000256" key="4">
    <source>
        <dbReference type="ARBA" id="ARBA00022490"/>
    </source>
</evidence>
<dbReference type="GO" id="GO:0005815">
    <property type="term" value="C:microtubule organizing center"/>
    <property type="evidence" value="ECO:0007669"/>
    <property type="project" value="TreeGrafter"/>
</dbReference>
<keyword evidence="9" id="KW-0206">Cytoskeleton</keyword>
<dbReference type="InterPro" id="IPR032733">
    <property type="entry name" value="HAUS3_N"/>
</dbReference>
<keyword evidence="10" id="KW-0131">Cell cycle</keyword>
<dbReference type="GO" id="GO:0031023">
    <property type="term" value="P:microtubule organizing center organization"/>
    <property type="evidence" value="ECO:0007669"/>
    <property type="project" value="TreeGrafter"/>
</dbReference>
<comment type="subcellular location">
    <subcellularLocation>
        <location evidence="1">Cytoplasm</location>
        <location evidence="1">Cytoskeleton</location>
        <location evidence="1">Spindle</location>
    </subcellularLocation>
</comment>
<proteinExistence type="inferred from homology"/>
<feature type="compositionally biased region" description="Acidic residues" evidence="12">
    <location>
        <begin position="738"/>
        <end position="750"/>
    </location>
</feature>
<evidence type="ECO:0000313" key="14">
    <source>
        <dbReference type="EMBL" id="TGZ54539.1"/>
    </source>
</evidence>
<evidence type="ECO:0000256" key="3">
    <source>
        <dbReference type="ARBA" id="ARBA00010422"/>
    </source>
</evidence>
<dbReference type="STRING" id="300112.A0A4S2L257"/>
<keyword evidence="5" id="KW-0132">Cell division</keyword>
<evidence type="ECO:0000256" key="2">
    <source>
        <dbReference type="ARBA" id="ARBA00009645"/>
    </source>
</evidence>
<dbReference type="GO" id="GO:0005874">
    <property type="term" value="C:microtubule"/>
    <property type="evidence" value="ECO:0007669"/>
    <property type="project" value="UniProtKB-KW"/>
</dbReference>
<sequence length="788" mass="90757">MSVITGKLLYNKLRGLRPDLSSGTTSEILSKICDEPSTQPFLEWFCKNVSSVNVLSNEEIKLKNTLEDAGEWLKDEVLDAALEEATKDCPDLLQLVSLDDTHREDLFVEYEALKESCREDEEYLQSLRHSIKVIKEVENKLDDDIEEAEIMLNKEQIETEKAYDDCSVILKEFDKDNCQFSKDIESLLNVYADAAKNQGSAVLWSQMPVDLFIKQIELYNHYLGIYIKKQFGTSVNKEEQEEDSDYGSLISDNRDKQMDERMQELFLCKTNLSNSKLEQINASVQEKIYMAMLQCAQDIYNGGVLKVPGDSKLHDEIQTLTVKRDILEQNVEFLRDQQLPEVVQYAEMETIKILKNDALARLERRKARLENLKNLHSLAGEHGHVHVDLLCMLMEMQFRCLREVAEFIADARHYIITEYKLSSARCEVMQQEQDKYAALVTQSSKTYNAFNQIFMSMMLGDDISDESLSTALKKYNDLITDNAEKKKSMLETYMTNKIDKLQKLENEIDKDYTAETQNGPTISLRPISYEISSKCEEISAVVQEVQGEITRIRNQFKERMRMDANLEREKDILWQRFLAKPDTLRMRYEEAKQKANESHFGDSKSNRLFTTDSIVRIAFSVCRERERRSERARMPSAEETTYLIGVMPDGAAQADAFLARDVDLLVSQIKENLRLSSLKAKSSISHKNSRPSPYRRSERSRVDDDPYEVLQELLREGGLIKEAVKRLQENLDELSSSEVDEDDVVDDEDDDVRRSSGGGGGGGGYRRKPYFYDSEDEPLPPMYEPLEL</sequence>
<protein>
    <submittedName>
        <fullName evidence="14">HAUS augmin-like complex subunit 3</fullName>
    </submittedName>
</protein>
<comment type="similarity">
    <text evidence="2">Belongs to the HAUS3 family.</text>
</comment>
<evidence type="ECO:0000313" key="15">
    <source>
        <dbReference type="Proteomes" id="UP000310200"/>
    </source>
</evidence>
<evidence type="ECO:0000259" key="13">
    <source>
        <dbReference type="Pfam" id="PF14932"/>
    </source>
</evidence>
<feature type="compositionally biased region" description="Pro residues" evidence="12">
    <location>
        <begin position="779"/>
        <end position="788"/>
    </location>
</feature>
<evidence type="ECO:0000256" key="10">
    <source>
        <dbReference type="ARBA" id="ARBA00023306"/>
    </source>
</evidence>
<keyword evidence="6" id="KW-0493">Microtubule</keyword>
<evidence type="ECO:0000256" key="12">
    <source>
        <dbReference type="SAM" id="MobiDB-lite"/>
    </source>
</evidence>
<dbReference type="PANTHER" id="PTHR19378">
    <property type="entry name" value="GOLGIN- RELATED"/>
    <property type="match status" value="1"/>
</dbReference>